<feature type="region of interest" description="Disordered" evidence="1">
    <location>
        <begin position="18"/>
        <end position="789"/>
    </location>
</feature>
<feature type="compositionally biased region" description="Basic and acidic residues" evidence="1">
    <location>
        <begin position="18"/>
        <end position="27"/>
    </location>
</feature>
<accession>A0A4S9CYX4</accession>
<dbReference type="Pfam" id="PF20566">
    <property type="entry name" value="Eap1"/>
    <property type="match status" value="2"/>
</dbReference>
<dbReference type="EMBL" id="QZAS01000011">
    <property type="protein sequence ID" value="THX12891.1"/>
    <property type="molecule type" value="Genomic_DNA"/>
</dbReference>
<feature type="compositionally biased region" description="Low complexity" evidence="1">
    <location>
        <begin position="624"/>
        <end position="633"/>
    </location>
</feature>
<name>A0A4S9CYX4_AURPU</name>
<feature type="compositionally biased region" description="Pro residues" evidence="1">
    <location>
        <begin position="702"/>
        <end position="727"/>
    </location>
</feature>
<feature type="compositionally biased region" description="Polar residues" evidence="1">
    <location>
        <begin position="435"/>
        <end position="451"/>
    </location>
</feature>
<feature type="compositionally biased region" description="Basic and acidic residues" evidence="1">
    <location>
        <begin position="193"/>
        <end position="231"/>
    </location>
</feature>
<dbReference type="AlphaFoldDB" id="A0A4S9CYX4"/>
<feature type="compositionally biased region" description="Polar residues" evidence="1">
    <location>
        <begin position="293"/>
        <end position="306"/>
    </location>
</feature>
<evidence type="ECO:0000313" key="2">
    <source>
        <dbReference type="EMBL" id="THX12891.1"/>
    </source>
</evidence>
<feature type="compositionally biased region" description="Basic and acidic residues" evidence="1">
    <location>
        <begin position="323"/>
        <end position="335"/>
    </location>
</feature>
<feature type="compositionally biased region" description="Polar residues" evidence="1">
    <location>
        <begin position="66"/>
        <end position="88"/>
    </location>
</feature>
<dbReference type="InterPro" id="IPR046784">
    <property type="entry name" value="Eap1"/>
</dbReference>
<feature type="compositionally biased region" description="Polar residues" evidence="1">
    <location>
        <begin position="486"/>
        <end position="517"/>
    </location>
</feature>
<feature type="compositionally biased region" description="Polar residues" evidence="1">
    <location>
        <begin position="458"/>
        <end position="479"/>
    </location>
</feature>
<evidence type="ECO:0000256" key="1">
    <source>
        <dbReference type="SAM" id="MobiDB-lite"/>
    </source>
</evidence>
<sequence length="789" mass="86705">MAMEGARYTIEQLKALRESPLVRKPDELPSIDEWIEGSQQQSQQENGGRKPRNQAQRQEEPAPMGNFSSQRPSLLQTRHTSRSAQQPGTLLTTPTPAKSLQSTDEIVLGPPKTSFASSRNINKLEEREQEQESPAAAQRSRFFRDRETTKTGNNRDWRSSKQQQEDDDAFAAEPRFTPRQPREGNGNGFGQRFDQRWSRDNNDRDRERERERERERPSQRGGWRDKARNERQGQGQDASEKEPEWMDEPLEKENKNQMHTQEDFEQWKERMKASNAAPAETKQDTFDEVATPVKSTPAHSKPQTPLVTDAPGFDKSIFGSWGESKRLESPVDTRTTKTPAAGKGKSSRFASMFAPKEEARPVVEEAASPAPLESNEDKAGFLRIMAGLRRGPSHSGIDSPIREQDGRGPPAGPPPGFGVQAPQDALAAMFDKAPASTQSPRPQSGFATSDSYLPPPSQFSRPTSNVASPDPSSMRSGNPASHLPHQMQNIFLDQAPRNGSTPEIFNQQHSRKQNSLNKDSEFLLNLIQTKNANRAAPPPRNQHEPEPFQLFLDQPPKTHTQTIAPKPQAPRPTESIEEQLFRGNQHLSNMDHGRPRAPPGFIEDPSIVLQQAQRSYPNGPPQPRRQSAAQQMPNTGPGAPQDFPPNFPYMSGGPPPPGPGDRMPPPGFNPNLRHPPGFANIPNIFQQPGSQPPPQQGGGMQGPPPGFPPGMALPPPGFGGHGPPPPGFFNNPNHIPGVPPGFAPPGMMMMPGSGVRSPEGTPGMRSPQEGPGMGMPMLQGMGAAYGGRR</sequence>
<feature type="compositionally biased region" description="Basic and acidic residues" evidence="1">
    <location>
        <begin position="142"/>
        <end position="159"/>
    </location>
</feature>
<reference evidence="2" key="1">
    <citation type="submission" date="2018-10" db="EMBL/GenBank/DDBJ databases">
        <title>Fifty Aureobasidium pullulans genomes reveal a recombining polyextremotolerant generalist.</title>
        <authorList>
            <person name="Gostincar C."/>
            <person name="Turk M."/>
            <person name="Zajc J."/>
            <person name="Gunde-Cimerman N."/>
        </authorList>
    </citation>
    <scope>NUCLEOTIDE SEQUENCE [LARGE SCALE GENOMIC DNA]</scope>
    <source>
        <strain evidence="2">EXF-10085</strain>
    </source>
</reference>
<organism evidence="2">
    <name type="scientific">Aureobasidium pullulans</name>
    <name type="common">Black yeast</name>
    <name type="synonym">Pullularia pullulans</name>
    <dbReference type="NCBI Taxonomy" id="5580"/>
    <lineage>
        <taxon>Eukaryota</taxon>
        <taxon>Fungi</taxon>
        <taxon>Dikarya</taxon>
        <taxon>Ascomycota</taxon>
        <taxon>Pezizomycotina</taxon>
        <taxon>Dothideomycetes</taxon>
        <taxon>Dothideomycetidae</taxon>
        <taxon>Dothideales</taxon>
        <taxon>Saccotheciaceae</taxon>
        <taxon>Aureobasidium</taxon>
    </lineage>
</organism>
<gene>
    <name evidence="2" type="ORF">D6D13_04068</name>
</gene>
<protein>
    <submittedName>
        <fullName evidence="2">Uncharacterized protein</fullName>
    </submittedName>
</protein>
<feature type="compositionally biased region" description="Basic and acidic residues" evidence="1">
    <location>
        <begin position="238"/>
        <end position="272"/>
    </location>
</feature>
<comment type="caution">
    <text evidence="2">The sequence shown here is derived from an EMBL/GenBank/DDBJ whole genome shotgun (WGS) entry which is preliminary data.</text>
</comment>
<proteinExistence type="predicted"/>
<feature type="compositionally biased region" description="Pro residues" evidence="1">
    <location>
        <begin position="642"/>
        <end position="668"/>
    </location>
</feature>